<keyword evidence="4" id="KW-1133">Transmembrane helix</keyword>
<comment type="caution">
    <text evidence="6">The sequence shown here is derived from an EMBL/GenBank/DDBJ whole genome shotgun (WGS) entry which is preliminary data.</text>
</comment>
<evidence type="ECO:0000256" key="2">
    <source>
        <dbReference type="ARBA" id="ARBA00023125"/>
    </source>
</evidence>
<dbReference type="InterPro" id="IPR020449">
    <property type="entry name" value="Tscrpt_reg_AraC-type_HTH"/>
</dbReference>
<dbReference type="Proteomes" id="UP000190080">
    <property type="component" value="Unassembled WGS sequence"/>
</dbReference>
<dbReference type="Gene3D" id="3.30.450.20">
    <property type="entry name" value="PAS domain"/>
    <property type="match status" value="1"/>
</dbReference>
<evidence type="ECO:0000313" key="6">
    <source>
        <dbReference type="EMBL" id="OPJ56707.1"/>
    </source>
</evidence>
<organism evidence="6 7">
    <name type="scientific">Clostridium oryzae</name>
    <dbReference type="NCBI Taxonomy" id="1450648"/>
    <lineage>
        <taxon>Bacteria</taxon>
        <taxon>Bacillati</taxon>
        <taxon>Bacillota</taxon>
        <taxon>Clostridia</taxon>
        <taxon>Eubacteriales</taxon>
        <taxon>Clostridiaceae</taxon>
        <taxon>Clostridium</taxon>
    </lineage>
</organism>
<protein>
    <submittedName>
        <fullName evidence="6">HTH-type transcriptional regulator YesS</fullName>
    </submittedName>
</protein>
<evidence type="ECO:0000256" key="4">
    <source>
        <dbReference type="SAM" id="Phobius"/>
    </source>
</evidence>
<name>A0A1V4IB02_9CLOT</name>
<dbReference type="PROSITE" id="PS00041">
    <property type="entry name" value="HTH_ARAC_FAMILY_1"/>
    <property type="match status" value="1"/>
</dbReference>
<dbReference type="RefSeq" id="WP_079428185.1">
    <property type="nucleotide sequence ID" value="NZ_MZGV01000090.1"/>
</dbReference>
<dbReference type="EMBL" id="MZGV01000090">
    <property type="protein sequence ID" value="OPJ56707.1"/>
    <property type="molecule type" value="Genomic_DNA"/>
</dbReference>
<dbReference type="SMART" id="SM00342">
    <property type="entry name" value="HTH_ARAC"/>
    <property type="match status" value="1"/>
</dbReference>
<dbReference type="Gene3D" id="1.10.10.60">
    <property type="entry name" value="Homeodomain-like"/>
    <property type="match status" value="2"/>
</dbReference>
<evidence type="ECO:0000313" key="7">
    <source>
        <dbReference type="Proteomes" id="UP000190080"/>
    </source>
</evidence>
<dbReference type="AlphaFoldDB" id="A0A1V4IB02"/>
<dbReference type="GO" id="GO:0043565">
    <property type="term" value="F:sequence-specific DNA binding"/>
    <property type="evidence" value="ECO:0007669"/>
    <property type="project" value="InterPro"/>
</dbReference>
<evidence type="ECO:0000256" key="1">
    <source>
        <dbReference type="ARBA" id="ARBA00023015"/>
    </source>
</evidence>
<dbReference type="PANTHER" id="PTHR43280:SF34">
    <property type="entry name" value="ARAC-FAMILY TRANSCRIPTIONAL REGULATOR"/>
    <property type="match status" value="1"/>
</dbReference>
<dbReference type="PRINTS" id="PR00032">
    <property type="entry name" value="HTHARAC"/>
</dbReference>
<dbReference type="OrthoDB" id="1938323at2"/>
<proteinExistence type="predicted"/>
<dbReference type="PANTHER" id="PTHR43280">
    <property type="entry name" value="ARAC-FAMILY TRANSCRIPTIONAL REGULATOR"/>
    <property type="match status" value="1"/>
</dbReference>
<feature type="transmembrane region" description="Helical" evidence="4">
    <location>
        <begin position="12"/>
        <end position="36"/>
    </location>
</feature>
<keyword evidence="7" id="KW-1185">Reference proteome</keyword>
<feature type="transmembrane region" description="Helical" evidence="4">
    <location>
        <begin position="296"/>
        <end position="318"/>
    </location>
</feature>
<dbReference type="GO" id="GO:0003700">
    <property type="term" value="F:DNA-binding transcription factor activity"/>
    <property type="evidence" value="ECO:0007669"/>
    <property type="project" value="InterPro"/>
</dbReference>
<keyword evidence="4" id="KW-0472">Membrane</keyword>
<dbReference type="STRING" id="1450648.CLORY_41970"/>
<feature type="domain" description="HTH araC/xylS-type" evidence="5">
    <location>
        <begin position="636"/>
        <end position="735"/>
    </location>
</feature>
<accession>A0A1V4IB02</accession>
<keyword evidence="4" id="KW-0812">Transmembrane</keyword>
<evidence type="ECO:0000256" key="3">
    <source>
        <dbReference type="ARBA" id="ARBA00023163"/>
    </source>
</evidence>
<keyword evidence="2" id="KW-0238">DNA-binding</keyword>
<gene>
    <name evidence="6" type="primary">yesS_5</name>
    <name evidence="6" type="ORF">CLORY_41970</name>
</gene>
<dbReference type="PROSITE" id="PS01124">
    <property type="entry name" value="HTH_ARAC_FAMILY_2"/>
    <property type="match status" value="1"/>
</dbReference>
<sequence>MFNRLRGRNKIYMRMLITLVSVIEATILLISVILFYNLKKNMTRQLYEIYVQDIKKSINDVQAIINIMHSTSVQMKYDYYVKLLSSYREPDATQYLPVLQQIDNYRMAVNVIDSIYIYNSGKFYISDDSATNFIQSEKVIKDKSILPIVKNYSQYRILKPIPRMISNLKTRKQSEGTSFILYEKVPISSKSIVIINLKNDWLKGITQQMEQVGSIENIVVDNKGKIIIDSHDNKMFKVSNKEYVKNVINSSKNSGYFVSDVNNNKCLITYNKMKSIGWSFVSVIPYKVVNKSISGVLMNVLIICGVILLMGMAAAVFLSRKFYNPFENLLNQLSLYEREKTDILDEHRKKFLTNFIFHSNELQENLINKGMEEYNINFSSSQPYILVLIQIEKNDEFNGAETDISLIKFAIYNIAKEIIQEQCAVETIDISEKDVLFILNRENGFEAISERITKEIRNIQKLINNYFQVSVSATLSGEITEYRKLNKAYEELKESSKNKFFYGFGALISNASSVERSKNKYSYSDQKVKDIIVALTSGKGEKAKQIYMNIVDELSKCSYNVYQINLTLLFWEISENIKGIKISKNESWIEKLQAFAGEISNMSNIDTVNDIVSTIFDGISQSCRKTNSSKYEDMANQIRNIIDKKYDDINLSVEAVSDMIGFTSSYITKIFKQYTGKTIIEYINQKRIDVAKEMLEKTAYNVGDISEKCGFANITYFHRAFKKSVGITPSLYREKRRGNNELKLDLKI</sequence>
<keyword evidence="1" id="KW-0805">Transcription regulation</keyword>
<keyword evidence="3" id="KW-0804">Transcription</keyword>
<reference evidence="6 7" key="1">
    <citation type="submission" date="2017-03" db="EMBL/GenBank/DDBJ databases">
        <title>Genome sequence of Clostridium oryzae DSM 28571.</title>
        <authorList>
            <person name="Poehlein A."/>
            <person name="Daniel R."/>
        </authorList>
    </citation>
    <scope>NUCLEOTIDE SEQUENCE [LARGE SCALE GENOMIC DNA]</scope>
    <source>
        <strain evidence="6 7">DSM 28571</strain>
    </source>
</reference>
<dbReference type="InterPro" id="IPR009057">
    <property type="entry name" value="Homeodomain-like_sf"/>
</dbReference>
<dbReference type="InterPro" id="IPR018060">
    <property type="entry name" value="HTH_AraC"/>
</dbReference>
<evidence type="ECO:0000259" key="5">
    <source>
        <dbReference type="PROSITE" id="PS01124"/>
    </source>
</evidence>
<dbReference type="InterPro" id="IPR018062">
    <property type="entry name" value="HTH_AraC-typ_CS"/>
</dbReference>
<dbReference type="Pfam" id="PF12833">
    <property type="entry name" value="HTH_18"/>
    <property type="match status" value="1"/>
</dbReference>
<dbReference type="SUPFAM" id="SSF46689">
    <property type="entry name" value="Homeodomain-like"/>
    <property type="match status" value="1"/>
</dbReference>